<evidence type="ECO:0000259" key="1">
    <source>
        <dbReference type="Pfam" id="PF15813"/>
    </source>
</evidence>
<dbReference type="InterPro" id="IPR031643">
    <property type="entry name" value="DUF4708"/>
</dbReference>
<organism evidence="2 3">
    <name type="scientific">Dufourea novaeangliae</name>
    <name type="common">Sweat bee</name>
    <dbReference type="NCBI Taxonomy" id="178035"/>
    <lineage>
        <taxon>Eukaryota</taxon>
        <taxon>Metazoa</taxon>
        <taxon>Ecdysozoa</taxon>
        <taxon>Arthropoda</taxon>
        <taxon>Hexapoda</taxon>
        <taxon>Insecta</taxon>
        <taxon>Pterygota</taxon>
        <taxon>Neoptera</taxon>
        <taxon>Endopterygota</taxon>
        <taxon>Hymenoptera</taxon>
        <taxon>Apocrita</taxon>
        <taxon>Aculeata</taxon>
        <taxon>Apoidea</taxon>
        <taxon>Anthophila</taxon>
        <taxon>Halictidae</taxon>
        <taxon>Rophitinae</taxon>
        <taxon>Dufourea</taxon>
    </lineage>
</organism>
<evidence type="ECO:0000313" key="2">
    <source>
        <dbReference type="EMBL" id="KZC04278.1"/>
    </source>
</evidence>
<dbReference type="PANTHER" id="PTHR28495:SF1">
    <property type="entry name" value="GENE, 17266-RELATED"/>
    <property type="match status" value="1"/>
</dbReference>
<gene>
    <name evidence="2" type="ORF">WN55_02167</name>
</gene>
<proteinExistence type="predicted"/>
<protein>
    <submittedName>
        <fullName evidence="2">Uncharacterized protein C18orf63</fullName>
    </submittedName>
</protein>
<dbReference type="EMBL" id="KQ434777">
    <property type="protein sequence ID" value="KZC04278.1"/>
    <property type="molecule type" value="Genomic_DNA"/>
</dbReference>
<name>A0A154NZ35_DUFNO</name>
<dbReference type="AlphaFoldDB" id="A0A154NZ35"/>
<evidence type="ECO:0000313" key="3">
    <source>
        <dbReference type="Proteomes" id="UP000076502"/>
    </source>
</evidence>
<accession>A0A154NZ35</accession>
<dbReference type="Proteomes" id="UP000076502">
    <property type="component" value="Unassembled WGS sequence"/>
</dbReference>
<feature type="domain" description="DUF4708" evidence="1">
    <location>
        <begin position="15"/>
        <end position="288"/>
    </location>
</feature>
<dbReference type="Pfam" id="PF15813">
    <property type="entry name" value="DUF4708"/>
    <property type="match status" value="1"/>
</dbReference>
<sequence>MDISSVAYERKENTILYASFPQINELYCIFCEIDFIEVHESSAKSNFHWQTMKCRLLIHLISDIIASPILGTERYIFIITHKAFFESGKLERILKYLKLVYQGTRPVTVEVYKTCLLYTIQSKIAPLWNKVGQYFLQGKQFYNSVEPIPALKLDVLLEEKNMSLQLYAEKVNVPYIKLEDYIPSFVLSQFLADPKGYIDLSHYKLPFVYVLPSTKKGKLLSVSKEVPTRSLFKDYDQLRRHWKNMYGYSLPKNKNGILYFEIKFLIPRSNIFTYPNLCVASGPIDIIPSRGKEIIITQFISDMLAKIPTICGKELQIFKHAFHNTEIPIAHIPSGPLFQNKELNIPLKRKCDSISTVPLEFSARYAEELRENPNIASKSIKTQLARIHKIHNTFVSDSNIADLSSKNIRENENEVQSSNTMQMSAIENTKHDFNEASTSRNSNVNVTITKDETISKYFKICKPQFAINTKELVPDGIQKDFTLKEKLLKAKSNEKEKMSTQVTNQDIDVETMAKNNNLHEVTNTVLSNWLKAHSIPHDSRGAKTHLINKVKSHLRNTQVLKQFRM</sequence>
<dbReference type="STRING" id="178035.A0A154NZ35"/>
<reference evidence="2 3" key="1">
    <citation type="submission" date="2015-07" db="EMBL/GenBank/DDBJ databases">
        <title>The genome of Dufourea novaeangliae.</title>
        <authorList>
            <person name="Pan H."/>
            <person name="Kapheim K."/>
        </authorList>
    </citation>
    <scope>NUCLEOTIDE SEQUENCE [LARGE SCALE GENOMIC DNA]</scope>
    <source>
        <strain evidence="2">0120121106</strain>
        <tissue evidence="2">Whole body</tissue>
    </source>
</reference>
<dbReference type="PANTHER" id="PTHR28495">
    <property type="entry name" value="HYPOTHETICAL PROTEIN LOC100359752"/>
    <property type="match status" value="1"/>
</dbReference>
<keyword evidence="3" id="KW-1185">Reference proteome</keyword>